<dbReference type="AlphaFoldDB" id="A0A9X2I5P4"/>
<evidence type="ECO:0000256" key="1">
    <source>
        <dbReference type="SAM" id="Phobius"/>
    </source>
</evidence>
<name>A0A9X2I5P4_9GAMM</name>
<feature type="transmembrane region" description="Helical" evidence="1">
    <location>
        <begin position="53"/>
        <end position="70"/>
    </location>
</feature>
<dbReference type="RefSeq" id="WP_253968211.1">
    <property type="nucleotide sequence ID" value="NZ_JAMFTH010000003.1"/>
</dbReference>
<dbReference type="Proteomes" id="UP001139319">
    <property type="component" value="Unassembled WGS sequence"/>
</dbReference>
<gene>
    <name evidence="2" type="ORF">M6D89_11465</name>
</gene>
<reference evidence="2" key="1">
    <citation type="submission" date="2022-05" db="EMBL/GenBank/DDBJ databases">
        <authorList>
            <person name="Sun H.-N."/>
        </authorList>
    </citation>
    <scope>NUCLEOTIDE SEQUENCE</scope>
    <source>
        <strain evidence="2">HB14</strain>
    </source>
</reference>
<feature type="transmembrane region" description="Helical" evidence="1">
    <location>
        <begin position="82"/>
        <end position="101"/>
    </location>
</feature>
<feature type="transmembrane region" description="Helical" evidence="1">
    <location>
        <begin position="12"/>
        <end position="33"/>
    </location>
</feature>
<dbReference type="EMBL" id="JAMFTH010000003">
    <property type="protein sequence ID" value="MCP8899917.1"/>
    <property type="molecule type" value="Genomic_DNA"/>
</dbReference>
<keyword evidence="3" id="KW-1185">Reference proteome</keyword>
<proteinExistence type="predicted"/>
<keyword evidence="1" id="KW-0812">Transmembrane</keyword>
<sequence length="102" mass="10828">MSSDDKDKRQARTTLIALVVVLALVVAAVALMIPLVAESADGLFSAGMGLKDAAVVAFFVTIALLVVFAISSGDGLIGELQYVLGGFFTFFVVIWLMIAWIF</sequence>
<evidence type="ECO:0000313" key="2">
    <source>
        <dbReference type="EMBL" id="MCP8899917.1"/>
    </source>
</evidence>
<comment type="caution">
    <text evidence="2">The sequence shown here is derived from an EMBL/GenBank/DDBJ whole genome shotgun (WGS) entry which is preliminary data.</text>
</comment>
<keyword evidence="1" id="KW-1133">Transmembrane helix</keyword>
<evidence type="ECO:0000313" key="3">
    <source>
        <dbReference type="Proteomes" id="UP001139319"/>
    </source>
</evidence>
<organism evidence="2 3">
    <name type="scientific">Gilvimarinus xylanilyticus</name>
    <dbReference type="NCBI Taxonomy" id="2944139"/>
    <lineage>
        <taxon>Bacteria</taxon>
        <taxon>Pseudomonadati</taxon>
        <taxon>Pseudomonadota</taxon>
        <taxon>Gammaproteobacteria</taxon>
        <taxon>Cellvibrionales</taxon>
        <taxon>Cellvibrionaceae</taxon>
        <taxon>Gilvimarinus</taxon>
    </lineage>
</organism>
<protein>
    <submittedName>
        <fullName evidence="2">Uncharacterized protein</fullName>
    </submittedName>
</protein>
<accession>A0A9X2I5P4</accession>
<reference evidence="2" key="2">
    <citation type="submission" date="2023-01" db="EMBL/GenBank/DDBJ databases">
        <title>Gilvimarinus xylanilyticus HB14 isolated from Caulerpa lentillifera aquaculture base in Hainan, China.</title>
        <authorList>
            <person name="Zhang Y.-J."/>
        </authorList>
    </citation>
    <scope>NUCLEOTIDE SEQUENCE</scope>
    <source>
        <strain evidence="2">HB14</strain>
    </source>
</reference>
<keyword evidence="1" id="KW-0472">Membrane</keyword>